<evidence type="ECO:0000313" key="2">
    <source>
        <dbReference type="Proteomes" id="UP000233417"/>
    </source>
</evidence>
<dbReference type="EMBL" id="PHAO01000001">
    <property type="protein sequence ID" value="PKN02679.1"/>
    <property type="molecule type" value="Genomic_DNA"/>
</dbReference>
<dbReference type="Proteomes" id="UP000233417">
    <property type="component" value="Unassembled WGS sequence"/>
</dbReference>
<protein>
    <submittedName>
        <fullName evidence="1">Uncharacterized protein</fullName>
    </submittedName>
</protein>
<comment type="caution">
    <text evidence="1">The sequence shown here is derived from an EMBL/GenBank/DDBJ whole genome shotgun (WGS) entry which is preliminary data.</text>
</comment>
<dbReference type="AlphaFoldDB" id="A0A2N2F3B9"/>
<organism evidence="1 2">
    <name type="scientific">Candidatus Dojkabacteria bacterium HGW-Dojkabacteria-1</name>
    <dbReference type="NCBI Taxonomy" id="2013761"/>
    <lineage>
        <taxon>Bacteria</taxon>
        <taxon>Candidatus Dojkabacteria</taxon>
    </lineage>
</organism>
<proteinExistence type="predicted"/>
<sequence>MINNIDELNHLLFQFANELDDLYEKTEGADPDANELTNLLVKYHIPVIEYVTENQRQLYLILNDWSKGLLNEDIAEGLVEIFTREDNSECFKYLWGIGLGEVETEFFARKLHKIEGYNMEYLPPSLQGYYPMDSEDMKIS</sequence>
<name>A0A2N2F3B9_9BACT</name>
<reference evidence="1 2" key="1">
    <citation type="journal article" date="2017" name="ISME J.">
        <title>Potential for microbial H2 and metal transformations associated with novel bacteria and archaea in deep terrestrial subsurface sediments.</title>
        <authorList>
            <person name="Hernsdorf A.W."/>
            <person name="Amano Y."/>
            <person name="Miyakawa K."/>
            <person name="Ise K."/>
            <person name="Suzuki Y."/>
            <person name="Anantharaman K."/>
            <person name="Probst A."/>
            <person name="Burstein D."/>
            <person name="Thomas B.C."/>
            <person name="Banfield J.F."/>
        </authorList>
    </citation>
    <scope>NUCLEOTIDE SEQUENCE [LARGE SCALE GENOMIC DNA]</scope>
    <source>
        <strain evidence="1">HGW-Dojkabacteria-1</strain>
    </source>
</reference>
<gene>
    <name evidence="1" type="ORF">CVU76_01410</name>
</gene>
<evidence type="ECO:0000313" key="1">
    <source>
        <dbReference type="EMBL" id="PKN02679.1"/>
    </source>
</evidence>
<accession>A0A2N2F3B9</accession>